<evidence type="ECO:0000256" key="3">
    <source>
        <dbReference type="SAM" id="MobiDB-lite"/>
    </source>
</evidence>
<dbReference type="GO" id="GO:0007266">
    <property type="term" value="P:Rho protein signal transduction"/>
    <property type="evidence" value="ECO:0007669"/>
    <property type="project" value="TreeGrafter"/>
</dbReference>
<protein>
    <recommendedName>
        <fullName evidence="4">SH3 domain-containing protein</fullName>
    </recommendedName>
</protein>
<dbReference type="Gene3D" id="2.30.30.40">
    <property type="entry name" value="SH3 Domains"/>
    <property type="match status" value="1"/>
</dbReference>
<dbReference type="InterPro" id="IPR039801">
    <property type="entry name" value="EPS8-like"/>
</dbReference>
<feature type="region of interest" description="Disordered" evidence="3">
    <location>
        <begin position="142"/>
        <end position="193"/>
    </location>
</feature>
<dbReference type="OrthoDB" id="6380498at2759"/>
<dbReference type="EMBL" id="CAJPEX010001158">
    <property type="protein sequence ID" value="CAG0918372.1"/>
    <property type="molecule type" value="Genomic_DNA"/>
</dbReference>
<dbReference type="GO" id="GO:0035023">
    <property type="term" value="P:regulation of Rho protein signal transduction"/>
    <property type="evidence" value="ECO:0007669"/>
    <property type="project" value="TreeGrafter"/>
</dbReference>
<dbReference type="InterPro" id="IPR001452">
    <property type="entry name" value="SH3_domain"/>
</dbReference>
<dbReference type="GO" id="GO:0003779">
    <property type="term" value="F:actin binding"/>
    <property type="evidence" value="ECO:0007669"/>
    <property type="project" value="TreeGrafter"/>
</dbReference>
<keyword evidence="6" id="KW-1185">Reference proteome</keyword>
<evidence type="ECO:0000259" key="4">
    <source>
        <dbReference type="PROSITE" id="PS50002"/>
    </source>
</evidence>
<dbReference type="InterPro" id="IPR036028">
    <property type="entry name" value="SH3-like_dom_sf"/>
</dbReference>
<reference evidence="5" key="1">
    <citation type="submission" date="2020-11" db="EMBL/GenBank/DDBJ databases">
        <authorList>
            <person name="Tran Van P."/>
        </authorList>
    </citation>
    <scope>NUCLEOTIDE SEQUENCE</scope>
</reference>
<evidence type="ECO:0000256" key="1">
    <source>
        <dbReference type="ARBA" id="ARBA00022443"/>
    </source>
</evidence>
<dbReference type="PANTHER" id="PTHR12287:SF23">
    <property type="entry name" value="AROUSER, ISOFORM A-RELATED"/>
    <property type="match status" value="1"/>
</dbReference>
<dbReference type="PROSITE" id="PS50002">
    <property type="entry name" value="SH3"/>
    <property type="match status" value="1"/>
</dbReference>
<dbReference type="SMART" id="SM00326">
    <property type="entry name" value="SH3"/>
    <property type="match status" value="1"/>
</dbReference>
<gene>
    <name evidence="5" type="ORF">NMOB1V02_LOCUS5930</name>
</gene>
<keyword evidence="1 2" id="KW-0728">SH3 domain</keyword>
<dbReference type="AlphaFoldDB" id="A0A7R9BMR6"/>
<evidence type="ECO:0000256" key="2">
    <source>
        <dbReference type="PROSITE-ProRule" id="PRU00192"/>
    </source>
</evidence>
<dbReference type="Proteomes" id="UP000678499">
    <property type="component" value="Unassembled WGS sequence"/>
</dbReference>
<name>A0A7R9BMR6_9CRUS</name>
<dbReference type="EMBL" id="OA883195">
    <property type="protein sequence ID" value="CAD7278220.1"/>
    <property type="molecule type" value="Genomic_DNA"/>
</dbReference>
<dbReference type="SUPFAM" id="SSF50044">
    <property type="entry name" value="SH3-domain"/>
    <property type="match status" value="1"/>
</dbReference>
<sequence length="193" mass="22513">MWRRAVNKMAYNKVASLRERQYADGYGRDVRGYTRHYGQREELHDDVRGVEYGGRSDISVDSIEKDPERTWLEQLRARGSRVVQVTYPRTANNPKELTVNRGEFLEVLDDSRKWWKVQNMQGRVGHVPNTIVTLYTFPNDGPLVDDRSRDQVDPEEAFPNPLYSPEGYYPQMNPKSVLKTGKTPGRVYDWDDD</sequence>
<proteinExistence type="predicted"/>
<evidence type="ECO:0000313" key="6">
    <source>
        <dbReference type="Proteomes" id="UP000678499"/>
    </source>
</evidence>
<dbReference type="Pfam" id="PF07653">
    <property type="entry name" value="SH3_2"/>
    <property type="match status" value="1"/>
</dbReference>
<dbReference type="GO" id="GO:0005886">
    <property type="term" value="C:plasma membrane"/>
    <property type="evidence" value="ECO:0007669"/>
    <property type="project" value="TreeGrafter"/>
</dbReference>
<feature type="domain" description="SH3" evidence="4">
    <location>
        <begin position="78"/>
        <end position="137"/>
    </location>
</feature>
<accession>A0A7R9BMR6</accession>
<organism evidence="5">
    <name type="scientific">Notodromas monacha</name>
    <dbReference type="NCBI Taxonomy" id="399045"/>
    <lineage>
        <taxon>Eukaryota</taxon>
        <taxon>Metazoa</taxon>
        <taxon>Ecdysozoa</taxon>
        <taxon>Arthropoda</taxon>
        <taxon>Crustacea</taxon>
        <taxon>Oligostraca</taxon>
        <taxon>Ostracoda</taxon>
        <taxon>Podocopa</taxon>
        <taxon>Podocopida</taxon>
        <taxon>Cypridocopina</taxon>
        <taxon>Cypridoidea</taxon>
        <taxon>Cyprididae</taxon>
        <taxon>Notodromas</taxon>
    </lineage>
</organism>
<evidence type="ECO:0000313" key="5">
    <source>
        <dbReference type="EMBL" id="CAD7278220.1"/>
    </source>
</evidence>
<dbReference type="PANTHER" id="PTHR12287">
    <property type="entry name" value="EPIDERMAL GROWTH FACTOR RECEPTOR KINASE SUBSTRATE EPS8-RELATED PROTEIN"/>
    <property type="match status" value="1"/>
</dbReference>